<dbReference type="Proteomes" id="UP001186944">
    <property type="component" value="Unassembled WGS sequence"/>
</dbReference>
<organism evidence="1 2">
    <name type="scientific">Pinctada imbricata</name>
    <name type="common">Atlantic pearl-oyster</name>
    <name type="synonym">Pinctada martensii</name>
    <dbReference type="NCBI Taxonomy" id="66713"/>
    <lineage>
        <taxon>Eukaryota</taxon>
        <taxon>Metazoa</taxon>
        <taxon>Spiralia</taxon>
        <taxon>Lophotrochozoa</taxon>
        <taxon>Mollusca</taxon>
        <taxon>Bivalvia</taxon>
        <taxon>Autobranchia</taxon>
        <taxon>Pteriomorphia</taxon>
        <taxon>Pterioida</taxon>
        <taxon>Pterioidea</taxon>
        <taxon>Pteriidae</taxon>
        <taxon>Pinctada</taxon>
    </lineage>
</organism>
<dbReference type="PANTHER" id="PTHR14187">
    <property type="entry name" value="ALPHA KINASE/ELONGATION FACTOR 2 KINASE"/>
    <property type="match status" value="1"/>
</dbReference>
<reference evidence="1" key="1">
    <citation type="submission" date="2019-08" db="EMBL/GenBank/DDBJ databases">
        <title>The improved chromosome-level genome for the pearl oyster Pinctada fucata martensii using PacBio sequencing and Hi-C.</title>
        <authorList>
            <person name="Zheng Z."/>
        </authorList>
    </citation>
    <scope>NUCLEOTIDE SEQUENCE</scope>
    <source>
        <strain evidence="1">ZZ-2019</strain>
        <tissue evidence="1">Adductor muscle</tissue>
    </source>
</reference>
<dbReference type="EMBL" id="VSWD01000006">
    <property type="protein sequence ID" value="KAK3100269.1"/>
    <property type="molecule type" value="Genomic_DNA"/>
</dbReference>
<dbReference type="Gene3D" id="3.90.640.10">
    <property type="entry name" value="Actin, Chain A, domain 4"/>
    <property type="match status" value="1"/>
</dbReference>
<dbReference type="SUPFAM" id="SSF53067">
    <property type="entry name" value="Actin-like ATPase domain"/>
    <property type="match status" value="1"/>
</dbReference>
<protein>
    <submittedName>
        <fullName evidence="1">Uncharacterized protein</fullName>
    </submittedName>
</protein>
<evidence type="ECO:0000313" key="2">
    <source>
        <dbReference type="Proteomes" id="UP001186944"/>
    </source>
</evidence>
<dbReference type="Gene3D" id="3.30.420.40">
    <property type="match status" value="2"/>
</dbReference>
<accession>A0AA88YIW2</accession>
<keyword evidence="2" id="KW-1185">Reference proteome</keyword>
<name>A0AA88YIW2_PINIB</name>
<gene>
    <name evidence="1" type="ORF">FSP39_017209</name>
</gene>
<proteinExistence type="predicted"/>
<dbReference type="PANTHER" id="PTHR14187:SF5">
    <property type="entry name" value="HEAT SHOCK 70 KDA PROTEIN 12A"/>
    <property type="match status" value="1"/>
</dbReference>
<sequence length="498" mass="56401">MDNILVVKKKVQLAAKYMSEKVPTALFLGPDGETLFGWEAQQRYKELTEDEANQDCYYFKRFKMDLLKTDDLTRDSVVRDVNGLSMAAMRVFQLAIACLKDRVIDGAGIRPEQLTFALEPEAAALFIRNSQMERKDDRLDKFAVGKKFLVVDLGGGTGDLTSMQVTENLSLRQLHRSCGGDWGGESINITFWEILNKIFGTDMIEEFKHKYLSDYLELEDAFESKKRLITDFREIQISLPQSLIDMTQEKCQKSVEDLLVYKRMTDVACVRGRNRLSLSQGTMESLFRTTVCTLIEEMRQFIEEDMKIILVGGFSNSKIIQDVVRKEYGSHNVIIHPESDLAVLKGAVFYGHEPASICSRVCKYTYGLEVQRYFLKGDPEELKTRIDGHPYCTKVFAKIVTIGEEIGIGIGRASEEISPLSKHATSMTMKIYKSTQRNPRYVTEPGCDHVGQIKVETSWKQEIKVWMKFGEAELIVEGRDAGTGELVEGAATLDLLAS</sequence>
<dbReference type="AlphaFoldDB" id="A0AA88YIW2"/>
<dbReference type="InterPro" id="IPR043129">
    <property type="entry name" value="ATPase_NBD"/>
</dbReference>
<evidence type="ECO:0000313" key="1">
    <source>
        <dbReference type="EMBL" id="KAK3100269.1"/>
    </source>
</evidence>
<comment type="caution">
    <text evidence="1">The sequence shown here is derived from an EMBL/GenBank/DDBJ whole genome shotgun (WGS) entry which is preliminary data.</text>
</comment>